<dbReference type="PROSITE" id="PS01095">
    <property type="entry name" value="GH18_1"/>
    <property type="match status" value="1"/>
</dbReference>
<keyword evidence="12" id="KW-0624">Polysaccharide degradation</keyword>
<dbReference type="PANTHER" id="PTHR47700">
    <property type="entry name" value="V CHITINASE, PUTATIVE (AFU_ORTHOLOGUE AFUA_6G13720)-RELATED"/>
    <property type="match status" value="1"/>
</dbReference>
<evidence type="ECO:0000256" key="9">
    <source>
        <dbReference type="ARBA" id="ARBA00023026"/>
    </source>
</evidence>
<feature type="region of interest" description="Disordered" evidence="14">
    <location>
        <begin position="730"/>
        <end position="759"/>
    </location>
</feature>
<dbReference type="Gene3D" id="3.20.20.80">
    <property type="entry name" value="Glycosidases"/>
    <property type="match status" value="1"/>
</dbReference>
<sequence>MSTIDPEFPFFQDLRGVKKILSFGGWAFSTDPSTYMIFRNAVASESSRSALVSNIVNFVNDNDLDGVDIDWEYPDEPDVPGILAGTDDDSTGLFLLLDELKQSFALLAFGKTISITAPASYWYLQHFPIMALSTVVDYIVYMTYDLHGQWDYGRAYSDTGCPAGDCLRSHVNMTETVNALSMITKAGVASNKVVVGVSSYARSFGMITPGCWTEMCPYMGPDSGALAGQCTNTAGYLANYELNLVITEYPTAEQYWDQDSYSNILVYNNTQWAAYMNDTNKQTREVIYGALSFLGSSDWAVDLQVEFGSDSGSSSSGSSGSGDNIVYIDPGIWSSASAEITALPGVTLIWPPKPLATPTTITFPPWTTTVSYSYLTTLTSTLSNVTTTEIPIWGVSLDSSSTIGVIYLTSSVQPEPFPVTVTPVINATTSIISATATSTSLGGVFIWGDQTEVLPPETETIGGTTTIIGGITLSPKTITVTPNPHPTQTQTTKDPELNTRTTSWKSGDTPGPTSTPGCDGCGKTCELFCDPDCPFCPPGVFGNPDGDGGDDGDDDDNTSTTTTTETAIATVLEEVVSGDAFPTGVLASSDVASLGSLMISMWNTENPGDPFGVTTTTTTTTTTTQAPPSSTSTAPPPPPTPTADCYFWDEDFVAFQFEIFNIAGWSTDGGAALHKQEDGCGALTFWTWNDATSTDAAYVYFDLPVVLKAGCVERAVKSAGGLSLSCQGQGDEFPVRKRSPNSNSSIAAAPPVPPLTSQKLRTLQIVYGNNTDRSYKYTPQDWTKPDPS</sequence>
<dbReference type="InterPro" id="IPR001579">
    <property type="entry name" value="Glyco_hydro_18_chit_AS"/>
</dbReference>
<dbReference type="InterPro" id="IPR053214">
    <property type="entry name" value="LysM12-like"/>
</dbReference>
<evidence type="ECO:0000256" key="11">
    <source>
        <dbReference type="ARBA" id="ARBA00023295"/>
    </source>
</evidence>
<evidence type="ECO:0000256" key="6">
    <source>
        <dbReference type="ARBA" id="ARBA00022669"/>
    </source>
</evidence>
<feature type="compositionally biased region" description="Polar residues" evidence="14">
    <location>
        <begin position="498"/>
        <end position="516"/>
    </location>
</feature>
<evidence type="ECO:0000313" key="16">
    <source>
        <dbReference type="EMBL" id="PNP47466.1"/>
    </source>
</evidence>
<evidence type="ECO:0000256" key="4">
    <source>
        <dbReference type="ARBA" id="ARBA00012729"/>
    </source>
</evidence>
<keyword evidence="8" id="KW-0146">Chitin degradation</keyword>
<keyword evidence="6" id="KW-0147">Chitin-binding</keyword>
<comment type="catalytic activity">
    <reaction evidence="1">
        <text>Random endo-hydrolysis of N-acetyl-beta-D-glucosaminide (1-&gt;4)-beta-linkages in chitin and chitodextrins.</text>
        <dbReference type="EC" id="3.2.1.14"/>
    </reaction>
</comment>
<gene>
    <name evidence="16" type="ORF">TGAMA5MH_01287</name>
</gene>
<evidence type="ECO:0000259" key="15">
    <source>
        <dbReference type="PROSITE" id="PS51910"/>
    </source>
</evidence>
<evidence type="ECO:0000256" key="2">
    <source>
        <dbReference type="ARBA" id="ARBA00004613"/>
    </source>
</evidence>
<name>A0A2K0TPK7_9HYPO</name>
<feature type="region of interest" description="Disordered" evidence="14">
    <location>
        <begin position="479"/>
        <end position="516"/>
    </location>
</feature>
<evidence type="ECO:0000256" key="10">
    <source>
        <dbReference type="ARBA" id="ARBA00023277"/>
    </source>
</evidence>
<dbReference type="InterPro" id="IPR017853">
    <property type="entry name" value="GH"/>
</dbReference>
<dbReference type="PANTHER" id="PTHR47700:SF2">
    <property type="entry name" value="CHITINASE"/>
    <property type="match status" value="1"/>
</dbReference>
<reference evidence="16 17" key="1">
    <citation type="submission" date="2017-02" db="EMBL/GenBank/DDBJ databases">
        <title>Genomes of Trichoderma spp. with biocontrol activity.</title>
        <authorList>
            <person name="Gardiner D."/>
            <person name="Kazan K."/>
            <person name="Vos C."/>
            <person name="Harvey P."/>
        </authorList>
    </citation>
    <scope>NUCLEOTIDE SEQUENCE [LARGE SCALE GENOMIC DNA]</scope>
    <source>
        <strain evidence="16 17">A5MH</strain>
    </source>
</reference>
<dbReference type="GO" id="GO:0008061">
    <property type="term" value="F:chitin binding"/>
    <property type="evidence" value="ECO:0007669"/>
    <property type="project" value="UniProtKB-KW"/>
</dbReference>
<dbReference type="AlphaFoldDB" id="A0A2K0TPK7"/>
<dbReference type="GO" id="GO:0006032">
    <property type="term" value="P:chitin catabolic process"/>
    <property type="evidence" value="ECO:0007669"/>
    <property type="project" value="UniProtKB-KW"/>
</dbReference>
<keyword evidence="5" id="KW-0964">Secreted</keyword>
<dbReference type="OrthoDB" id="73875at2759"/>
<evidence type="ECO:0000256" key="13">
    <source>
        <dbReference type="RuleBase" id="RU000489"/>
    </source>
</evidence>
<dbReference type="Gene3D" id="3.10.50.10">
    <property type="match status" value="1"/>
</dbReference>
<evidence type="ECO:0000256" key="7">
    <source>
        <dbReference type="ARBA" id="ARBA00022801"/>
    </source>
</evidence>
<dbReference type="SUPFAM" id="SSF54556">
    <property type="entry name" value="Chitinase insertion domain"/>
    <property type="match status" value="1"/>
</dbReference>
<dbReference type="PROSITE" id="PS51910">
    <property type="entry name" value="GH18_2"/>
    <property type="match status" value="1"/>
</dbReference>
<dbReference type="Pfam" id="PF00704">
    <property type="entry name" value="Glyco_hydro_18"/>
    <property type="match status" value="1"/>
</dbReference>
<evidence type="ECO:0000256" key="8">
    <source>
        <dbReference type="ARBA" id="ARBA00023024"/>
    </source>
</evidence>
<dbReference type="InterPro" id="IPR011583">
    <property type="entry name" value="Chitinase_II/V-like_cat"/>
</dbReference>
<feature type="compositionally biased region" description="Low complexity" evidence="14">
    <location>
        <begin position="740"/>
        <end position="749"/>
    </location>
</feature>
<evidence type="ECO:0000256" key="1">
    <source>
        <dbReference type="ARBA" id="ARBA00000822"/>
    </source>
</evidence>
<keyword evidence="10" id="KW-0119">Carbohydrate metabolism</keyword>
<organism evidence="16 17">
    <name type="scientific">Trichoderma gamsii</name>
    <dbReference type="NCBI Taxonomy" id="398673"/>
    <lineage>
        <taxon>Eukaryota</taxon>
        <taxon>Fungi</taxon>
        <taxon>Dikarya</taxon>
        <taxon>Ascomycota</taxon>
        <taxon>Pezizomycotina</taxon>
        <taxon>Sordariomycetes</taxon>
        <taxon>Hypocreomycetidae</taxon>
        <taxon>Hypocreales</taxon>
        <taxon>Hypocreaceae</taxon>
        <taxon>Trichoderma</taxon>
    </lineage>
</organism>
<dbReference type="InterPro" id="IPR001223">
    <property type="entry name" value="Glyco_hydro18_cat"/>
</dbReference>
<accession>A0A2K0TPK7</accession>
<dbReference type="SMART" id="SM00636">
    <property type="entry name" value="Glyco_18"/>
    <property type="match status" value="1"/>
</dbReference>
<evidence type="ECO:0000256" key="5">
    <source>
        <dbReference type="ARBA" id="ARBA00022525"/>
    </source>
</evidence>
<dbReference type="GO" id="GO:0008843">
    <property type="term" value="F:endochitinase activity"/>
    <property type="evidence" value="ECO:0007669"/>
    <property type="project" value="UniProtKB-EC"/>
</dbReference>
<keyword evidence="11 13" id="KW-0326">Glycosidase</keyword>
<comment type="subcellular location">
    <subcellularLocation>
        <location evidence="2">Secreted</location>
    </subcellularLocation>
</comment>
<proteinExistence type="inferred from homology"/>
<protein>
    <recommendedName>
        <fullName evidence="4">chitinase</fullName>
        <ecNumber evidence="4">3.2.1.14</ecNumber>
    </recommendedName>
</protein>
<feature type="compositionally biased region" description="Low complexity" evidence="14">
    <location>
        <begin position="614"/>
        <end position="633"/>
    </location>
</feature>
<keyword evidence="7 13" id="KW-0378">Hydrolase</keyword>
<dbReference type="EC" id="3.2.1.14" evidence="4"/>
<dbReference type="EMBL" id="MTYH01000013">
    <property type="protein sequence ID" value="PNP47466.1"/>
    <property type="molecule type" value="Genomic_DNA"/>
</dbReference>
<dbReference type="Proteomes" id="UP000236546">
    <property type="component" value="Unassembled WGS sequence"/>
</dbReference>
<keyword evidence="9" id="KW-0843">Virulence</keyword>
<dbReference type="GO" id="GO:0000272">
    <property type="term" value="P:polysaccharide catabolic process"/>
    <property type="evidence" value="ECO:0007669"/>
    <property type="project" value="UniProtKB-KW"/>
</dbReference>
<evidence type="ECO:0000256" key="14">
    <source>
        <dbReference type="SAM" id="MobiDB-lite"/>
    </source>
</evidence>
<dbReference type="SUPFAM" id="SSF51445">
    <property type="entry name" value="(Trans)glycosidases"/>
    <property type="match status" value="1"/>
</dbReference>
<dbReference type="GO" id="GO:0005576">
    <property type="term" value="C:extracellular region"/>
    <property type="evidence" value="ECO:0007669"/>
    <property type="project" value="UniProtKB-SubCell"/>
</dbReference>
<evidence type="ECO:0000313" key="17">
    <source>
        <dbReference type="Proteomes" id="UP000236546"/>
    </source>
</evidence>
<dbReference type="InterPro" id="IPR029070">
    <property type="entry name" value="Chitinase_insertion_sf"/>
</dbReference>
<feature type="compositionally biased region" description="Low complexity" evidence="14">
    <location>
        <begin position="479"/>
        <end position="492"/>
    </location>
</feature>
<feature type="domain" description="GH18" evidence="15">
    <location>
        <begin position="1"/>
        <end position="321"/>
    </location>
</feature>
<evidence type="ECO:0000256" key="3">
    <source>
        <dbReference type="ARBA" id="ARBA00008682"/>
    </source>
</evidence>
<evidence type="ECO:0000256" key="12">
    <source>
        <dbReference type="ARBA" id="ARBA00023326"/>
    </source>
</evidence>
<comment type="similarity">
    <text evidence="3">Belongs to the glycosyl hydrolase 18 family. Chitinase class V subfamily.</text>
</comment>
<feature type="region of interest" description="Disordered" evidence="14">
    <location>
        <begin position="605"/>
        <end position="639"/>
    </location>
</feature>
<comment type="caution">
    <text evidence="16">The sequence shown here is derived from an EMBL/GenBank/DDBJ whole genome shotgun (WGS) entry which is preliminary data.</text>
</comment>